<proteinExistence type="predicted"/>
<accession>A0A4R5DAW8</accession>
<evidence type="ECO:0000313" key="3">
    <source>
        <dbReference type="EMBL" id="TDE10812.1"/>
    </source>
</evidence>
<protein>
    <submittedName>
        <fullName evidence="3">Uncharacterized protein</fullName>
    </submittedName>
</protein>
<comment type="caution">
    <text evidence="3">The sequence shown here is derived from an EMBL/GenBank/DDBJ whole genome shotgun (WGS) entry which is preliminary data.</text>
</comment>
<keyword evidence="2" id="KW-0732">Signal</keyword>
<feature type="compositionally biased region" description="Basic and acidic residues" evidence="1">
    <location>
        <begin position="33"/>
        <end position="59"/>
    </location>
</feature>
<feature type="chain" id="PRO_5020289131" evidence="2">
    <location>
        <begin position="22"/>
        <end position="149"/>
    </location>
</feature>
<dbReference type="RefSeq" id="WP_131961542.1">
    <property type="nucleotide sequence ID" value="NZ_SMFL01000014.1"/>
</dbReference>
<dbReference type="AlphaFoldDB" id="A0A4R5DAW8"/>
<sequence length="149" mass="16933">MTKKRILIGMLILFVATALQSQQPSKRLPAVDSARKDTDSKAEPLLLKKSDPQVVKKTETTPVDSNEILKKQINVVNTDIYKTADRIDYKIGRLPVLVQRAVVYKNRTKPEVSSIQPPEIPVSVPEPMIDTLPPEQVTSRFLWLFKRKK</sequence>
<evidence type="ECO:0000256" key="1">
    <source>
        <dbReference type="SAM" id="MobiDB-lite"/>
    </source>
</evidence>
<feature type="signal peptide" evidence="2">
    <location>
        <begin position="1"/>
        <end position="21"/>
    </location>
</feature>
<evidence type="ECO:0000313" key="4">
    <source>
        <dbReference type="Proteomes" id="UP000294850"/>
    </source>
</evidence>
<name>A0A4R5DAW8_9BACT</name>
<dbReference type="EMBL" id="SMFL01000014">
    <property type="protein sequence ID" value="TDE10812.1"/>
    <property type="molecule type" value="Genomic_DNA"/>
</dbReference>
<evidence type="ECO:0000256" key="2">
    <source>
        <dbReference type="SAM" id="SignalP"/>
    </source>
</evidence>
<organism evidence="3 4">
    <name type="scientific">Dyadobacter psychrotolerans</name>
    <dbReference type="NCBI Taxonomy" id="2541721"/>
    <lineage>
        <taxon>Bacteria</taxon>
        <taxon>Pseudomonadati</taxon>
        <taxon>Bacteroidota</taxon>
        <taxon>Cytophagia</taxon>
        <taxon>Cytophagales</taxon>
        <taxon>Spirosomataceae</taxon>
        <taxon>Dyadobacter</taxon>
    </lineage>
</organism>
<reference evidence="3 4" key="1">
    <citation type="submission" date="2019-03" db="EMBL/GenBank/DDBJ databases">
        <title>Dyadobacter AR-3-6 sp. nov., isolated from arctic soil.</title>
        <authorList>
            <person name="Chaudhary D.K."/>
        </authorList>
    </citation>
    <scope>NUCLEOTIDE SEQUENCE [LARGE SCALE GENOMIC DNA]</scope>
    <source>
        <strain evidence="3 4">AR-3-6</strain>
    </source>
</reference>
<dbReference type="Proteomes" id="UP000294850">
    <property type="component" value="Unassembled WGS sequence"/>
</dbReference>
<keyword evidence="4" id="KW-1185">Reference proteome</keyword>
<feature type="region of interest" description="Disordered" evidence="1">
    <location>
        <begin position="25"/>
        <end position="59"/>
    </location>
</feature>
<gene>
    <name evidence="3" type="ORF">E0F88_27450</name>
</gene>